<proteinExistence type="predicted"/>
<reference evidence="2" key="1">
    <citation type="submission" date="2022-12" db="EMBL/GenBank/DDBJ databases">
        <authorList>
            <person name="Petersen C."/>
        </authorList>
    </citation>
    <scope>NUCLEOTIDE SEQUENCE</scope>
    <source>
        <strain evidence="2">IBT 16125</strain>
    </source>
</reference>
<dbReference type="InterPro" id="IPR003609">
    <property type="entry name" value="Pan_app"/>
</dbReference>
<feature type="domain" description="Apple" evidence="1">
    <location>
        <begin position="90"/>
        <end position="119"/>
    </location>
</feature>
<evidence type="ECO:0000313" key="2">
    <source>
        <dbReference type="EMBL" id="KAJ5437780.1"/>
    </source>
</evidence>
<gene>
    <name evidence="2" type="ORF">N7458_008778</name>
</gene>
<sequence>MHHTVTLLPTVFEHFGYLVPQVMKTTFGLVIISYGIAIATAQSSYSDICSGPRNRNPRANVDGNYKVTYYCDSQLSLPDTFHLSGFGVINAEDCARICRDASNNDCRGAVWSHKDAECWISNSQEGGRLIYASDLLYIDPNDHTADLAQCQKEKTQLQAELEKCKTSGGGDGGSGMKCPYNDLSNVKDDDGGKTFKVYCKRLDDFGAANIRVFPATNAQACIQACAYTDGCTRAIWETKATLKDPTNCWLRGWQGVNKVPTTASDAYSSAHLQ</sequence>
<organism evidence="2 3">
    <name type="scientific">Penicillium daleae</name>
    <dbReference type="NCBI Taxonomy" id="63821"/>
    <lineage>
        <taxon>Eukaryota</taxon>
        <taxon>Fungi</taxon>
        <taxon>Dikarya</taxon>
        <taxon>Ascomycota</taxon>
        <taxon>Pezizomycotina</taxon>
        <taxon>Eurotiomycetes</taxon>
        <taxon>Eurotiomycetidae</taxon>
        <taxon>Eurotiales</taxon>
        <taxon>Aspergillaceae</taxon>
        <taxon>Penicillium</taxon>
    </lineage>
</organism>
<dbReference type="AlphaFoldDB" id="A0AAD6BWC8"/>
<evidence type="ECO:0000259" key="1">
    <source>
        <dbReference type="Pfam" id="PF14295"/>
    </source>
</evidence>
<dbReference type="EMBL" id="JAPVEA010000008">
    <property type="protein sequence ID" value="KAJ5437780.1"/>
    <property type="molecule type" value="Genomic_DNA"/>
</dbReference>
<dbReference type="GeneID" id="81602403"/>
<keyword evidence="3" id="KW-1185">Reference proteome</keyword>
<protein>
    <recommendedName>
        <fullName evidence="1">Apple domain-containing protein</fullName>
    </recommendedName>
</protein>
<dbReference type="Pfam" id="PF14295">
    <property type="entry name" value="PAN_4"/>
    <property type="match status" value="2"/>
</dbReference>
<dbReference type="Proteomes" id="UP001213681">
    <property type="component" value="Unassembled WGS sequence"/>
</dbReference>
<dbReference type="SUPFAM" id="SSF57414">
    <property type="entry name" value="Hairpin loop containing domain-like"/>
    <property type="match status" value="1"/>
</dbReference>
<evidence type="ECO:0000313" key="3">
    <source>
        <dbReference type="Proteomes" id="UP001213681"/>
    </source>
</evidence>
<dbReference type="RefSeq" id="XP_056761009.1">
    <property type="nucleotide sequence ID" value="XM_056912160.1"/>
</dbReference>
<comment type="caution">
    <text evidence="2">The sequence shown here is derived from an EMBL/GenBank/DDBJ whole genome shotgun (WGS) entry which is preliminary data.</text>
</comment>
<name>A0AAD6BWC8_9EURO</name>
<reference evidence="2" key="2">
    <citation type="journal article" date="2023" name="IMA Fungus">
        <title>Comparative genomic study of the Penicillium genus elucidates a diverse pangenome and 15 lateral gene transfer events.</title>
        <authorList>
            <person name="Petersen C."/>
            <person name="Sorensen T."/>
            <person name="Nielsen M.R."/>
            <person name="Sondergaard T.E."/>
            <person name="Sorensen J.L."/>
            <person name="Fitzpatrick D.A."/>
            <person name="Frisvad J.C."/>
            <person name="Nielsen K.L."/>
        </authorList>
    </citation>
    <scope>NUCLEOTIDE SEQUENCE</scope>
    <source>
        <strain evidence="2">IBT 16125</strain>
    </source>
</reference>
<feature type="domain" description="Apple" evidence="1">
    <location>
        <begin position="212"/>
        <end position="250"/>
    </location>
</feature>
<accession>A0AAD6BWC8</accession>